<dbReference type="HOGENOM" id="CLU_1608903_0_0_5"/>
<evidence type="ECO:0000313" key="4">
    <source>
        <dbReference type="Proteomes" id="UP000009081"/>
    </source>
</evidence>
<keyword evidence="2" id="KW-1133">Transmembrane helix</keyword>
<feature type="transmembrane region" description="Helical" evidence="2">
    <location>
        <begin position="20"/>
        <end position="43"/>
    </location>
</feature>
<dbReference type="EMBL" id="CP001511">
    <property type="protein sequence ID" value="ACS43213.1"/>
    <property type="molecule type" value="Genomic_DNA"/>
</dbReference>
<reference evidence="3 4" key="1">
    <citation type="journal article" date="2009" name="PLoS ONE">
        <title>Methylobacterium genome sequences: a reference blueprint to investigate microbial metabolism of C1 compounds from natural and industrial sources.</title>
        <authorList>
            <person name="Vuilleumier S."/>
            <person name="Chistoserdova L."/>
            <person name="Lee M.-C."/>
            <person name="Bringel F."/>
            <person name="Lajus A."/>
            <person name="Zhou Y."/>
            <person name="Gourion B."/>
            <person name="Barbe V."/>
            <person name="Chang J."/>
            <person name="Cruveiller S."/>
            <person name="Dossat C."/>
            <person name="Gillett W."/>
            <person name="Gruffaz C."/>
            <person name="Haugen E."/>
            <person name="Hourcade E."/>
            <person name="Levy R."/>
            <person name="Mangenot S."/>
            <person name="Muller E."/>
            <person name="Nadalig T."/>
            <person name="Pagni M."/>
            <person name="Penny C."/>
            <person name="Peyraud R."/>
            <person name="Robinson D.G."/>
            <person name="Roche D."/>
            <person name="Rouy Z."/>
            <person name="Saenampechek C."/>
            <person name="Salvignol G."/>
            <person name="Vallenet D."/>
            <person name="Wu Z."/>
            <person name="Marx C.J."/>
            <person name="Vorholt J.A."/>
            <person name="Olson M.V."/>
            <person name="Kaul R."/>
            <person name="Weissenbach J."/>
            <person name="Medigue C."/>
            <person name="Lidstrom M.E."/>
        </authorList>
    </citation>
    <scope>NUCLEOTIDE SEQUENCE [LARGE SCALE GENOMIC DNA]</scope>
    <source>
        <strain evidence="4">ATCC 14718 / DSM 1338 / JCM 2805 / NCIMB 9133 / AM1</strain>
    </source>
</reference>
<evidence type="ECO:0000256" key="2">
    <source>
        <dbReference type="SAM" id="Phobius"/>
    </source>
</evidence>
<keyword evidence="2" id="KW-0472">Membrane</keyword>
<dbReference type="Proteomes" id="UP000009081">
    <property type="component" value="Plasmid megaplasmid"/>
</dbReference>
<evidence type="ECO:0000313" key="3">
    <source>
        <dbReference type="EMBL" id="ACS43213.1"/>
    </source>
</evidence>
<protein>
    <submittedName>
        <fullName evidence="3">Uncharacterized protein</fullName>
    </submittedName>
</protein>
<name>C5B431_METEA</name>
<dbReference type="RefSeq" id="WP_012753694.1">
    <property type="nucleotide sequence ID" value="NC_012811.1"/>
</dbReference>
<evidence type="ECO:0000256" key="1">
    <source>
        <dbReference type="SAM" id="MobiDB-lite"/>
    </source>
</evidence>
<accession>C5B431</accession>
<dbReference type="AlphaFoldDB" id="C5B431"/>
<keyword evidence="2" id="KW-0812">Transmembrane</keyword>
<proteinExistence type="predicted"/>
<feature type="compositionally biased region" description="Basic and acidic residues" evidence="1">
    <location>
        <begin position="139"/>
        <end position="157"/>
    </location>
</feature>
<gene>
    <name evidence="3" type="ordered locus">MexAM1_META2p0344</name>
</gene>
<geneLocation type="plasmid" evidence="3 4">
    <name>megaplasmid</name>
</geneLocation>
<sequence length="165" mass="17771">MPDQNHDHGMPASGSNRQGRAWQVPAAILLAAVAAGSVALWSWKERVQTPAEWRSHSAALAKASTNVDMLPFTRGMSVAACYRSGGMAAGCIESETSLRQPTLEAWRSATAADRRECMDAADRAPEPVGALYACLRSKERVAHQPEDPRRPDPEPGRRGGAHAFP</sequence>
<dbReference type="KEGG" id="mea:Mex_2p0344"/>
<feature type="region of interest" description="Disordered" evidence="1">
    <location>
        <begin position="139"/>
        <end position="165"/>
    </location>
</feature>
<organism evidence="3 4">
    <name type="scientific">Methylorubrum extorquens (strain ATCC 14718 / DSM 1338 / JCM 2805 / NCIMB 9133 / AM1)</name>
    <name type="common">Methylobacterium extorquens</name>
    <dbReference type="NCBI Taxonomy" id="272630"/>
    <lineage>
        <taxon>Bacteria</taxon>
        <taxon>Pseudomonadati</taxon>
        <taxon>Pseudomonadota</taxon>
        <taxon>Alphaproteobacteria</taxon>
        <taxon>Hyphomicrobiales</taxon>
        <taxon>Methylobacteriaceae</taxon>
        <taxon>Methylorubrum</taxon>
    </lineage>
</organism>
<keyword evidence="4" id="KW-1185">Reference proteome</keyword>
<keyword evidence="3" id="KW-0614">Plasmid</keyword>